<keyword evidence="2" id="KW-0949">S-adenosyl-L-methionine</keyword>
<dbReference type="SMART" id="SM00729">
    <property type="entry name" value="Elp3"/>
    <property type="match status" value="1"/>
</dbReference>
<evidence type="ECO:0000256" key="5">
    <source>
        <dbReference type="ARBA" id="ARBA00023014"/>
    </source>
</evidence>
<proteinExistence type="predicted"/>
<dbReference type="EMBL" id="JACPRF010000416">
    <property type="protein sequence ID" value="MBI2877931.1"/>
    <property type="molecule type" value="Genomic_DNA"/>
</dbReference>
<accession>A0A932CR18</accession>
<keyword evidence="5" id="KW-0411">Iron-sulfur</keyword>
<dbReference type="Proteomes" id="UP000769766">
    <property type="component" value="Unassembled WGS sequence"/>
</dbReference>
<gene>
    <name evidence="8" type="ORF">HYY20_13730</name>
</gene>
<dbReference type="GO" id="GO:0046872">
    <property type="term" value="F:metal ion binding"/>
    <property type="evidence" value="ECO:0007669"/>
    <property type="project" value="UniProtKB-KW"/>
</dbReference>
<name>A0A932CR18_UNCTE</name>
<evidence type="ECO:0000313" key="9">
    <source>
        <dbReference type="Proteomes" id="UP000769766"/>
    </source>
</evidence>
<dbReference type="PROSITE" id="PS51918">
    <property type="entry name" value="RADICAL_SAM"/>
    <property type="match status" value="2"/>
</dbReference>
<dbReference type="InterPro" id="IPR058240">
    <property type="entry name" value="rSAM_sf"/>
</dbReference>
<comment type="caution">
    <text evidence="8">The sequence shown here is derived from an EMBL/GenBank/DDBJ whole genome shotgun (WGS) entry which is preliminary data.</text>
</comment>
<dbReference type="Gene3D" id="3.20.20.70">
    <property type="entry name" value="Aldolase class I"/>
    <property type="match status" value="2"/>
</dbReference>
<dbReference type="SFLD" id="SFLDG01065">
    <property type="entry name" value="anaerobic_coproporphyrinogen-I"/>
    <property type="match status" value="1"/>
</dbReference>
<dbReference type="AlphaFoldDB" id="A0A932CR18"/>
<dbReference type="GO" id="GO:0005737">
    <property type="term" value="C:cytoplasm"/>
    <property type="evidence" value="ECO:0007669"/>
    <property type="project" value="TreeGrafter"/>
</dbReference>
<dbReference type="InterPro" id="IPR007197">
    <property type="entry name" value="rSAM"/>
</dbReference>
<evidence type="ECO:0000259" key="7">
    <source>
        <dbReference type="PROSITE" id="PS51918"/>
    </source>
</evidence>
<reference evidence="8" key="1">
    <citation type="submission" date="2020-07" db="EMBL/GenBank/DDBJ databases">
        <title>Huge and variable diversity of episymbiotic CPR bacteria and DPANN archaea in groundwater ecosystems.</title>
        <authorList>
            <person name="He C.Y."/>
            <person name="Keren R."/>
            <person name="Whittaker M."/>
            <person name="Farag I.F."/>
            <person name="Doudna J."/>
            <person name="Cate J.H.D."/>
            <person name="Banfield J.F."/>
        </authorList>
    </citation>
    <scope>NUCLEOTIDE SEQUENCE</scope>
    <source>
        <strain evidence="8">NC_groundwater_672_Ag_B-0.1um_62_36</strain>
    </source>
</reference>
<evidence type="ECO:0000256" key="3">
    <source>
        <dbReference type="ARBA" id="ARBA00022723"/>
    </source>
</evidence>
<dbReference type="GO" id="GO:0003824">
    <property type="term" value="F:catalytic activity"/>
    <property type="evidence" value="ECO:0007669"/>
    <property type="project" value="InterPro"/>
</dbReference>
<evidence type="ECO:0000313" key="8">
    <source>
        <dbReference type="EMBL" id="MBI2877931.1"/>
    </source>
</evidence>
<protein>
    <submittedName>
        <fullName evidence="8">Radical SAM protein</fullName>
    </submittedName>
</protein>
<keyword evidence="4" id="KW-0408">Iron</keyword>
<dbReference type="InterPro" id="IPR013785">
    <property type="entry name" value="Aldolase_TIM"/>
</dbReference>
<evidence type="ECO:0000256" key="1">
    <source>
        <dbReference type="ARBA" id="ARBA00001966"/>
    </source>
</evidence>
<evidence type="ECO:0000256" key="4">
    <source>
        <dbReference type="ARBA" id="ARBA00023004"/>
    </source>
</evidence>
<feature type="region of interest" description="Disordered" evidence="6">
    <location>
        <begin position="504"/>
        <end position="543"/>
    </location>
</feature>
<dbReference type="CDD" id="cd01335">
    <property type="entry name" value="Radical_SAM"/>
    <property type="match status" value="2"/>
</dbReference>
<dbReference type="SFLD" id="SFLDS00029">
    <property type="entry name" value="Radical_SAM"/>
    <property type="match status" value="2"/>
</dbReference>
<dbReference type="PANTHER" id="PTHR13932">
    <property type="entry name" value="COPROPORPHYRINIGEN III OXIDASE"/>
    <property type="match status" value="1"/>
</dbReference>
<sequence>MTPSVTRFHSRLPIFCLEMEGRCVLYAPGHLAVATPAEVETIRRSWETGSWPAGGTGQQVATRLEAYARHAVERWRQRAEAPFAPECLTLYPSHQCNLACPYCYAPSGDGGQGLAWGDEKAVRAAARWVARCCAEKGKPFHLVLHGGGEPTVHWDRVQRFVTLTRQVAAGAGISWFGYIATNGVLPEEKARWLAAHFDLVGISCDGPPEIQDRQRPLSGGGASSPHVERTARVLAETGGRFVVRATITPQTVERQAEIVAYLHERLGATQMRFEPVYPVQRADQERFTPAEAERFVHHFLAAQREAQEQGCELTFSGVRLDELHGPYCNLLREVLHLTPDGAATACFLCTDGRDPGATSRVIGRWDEATGELVLDPESKPAPESSSGRALDLIQGSEPAPGLIRGLAPDPGSGPGQAPIRGQAMERIAALRRQAAEIPDCCRDCINAYHCARECPETCSVTTPSLRKGGLGERHREEGAGFRCLIQRQLAEAWIMQAAEPLLEASGGRSTGGRPESTGASEAMPVPSTPERPQSMRSHEKGAIDNPETAASFLADASPLVDVDAILRQWEAVRTRLSIDRATLPLPVWARRGFEHDGAQAWRQLSHDFPGRGNEGPMSIYIHVPFCDRRCGFCNSYSLPLGPRHRQQEEEKYVWALLHEMDNWSRIEPLGRRPVTTVHFGGGTPNSLSPAIFTRILEECRSRFGVTLQTEWALESTSSLLTADHLEQLRGGGFPRLHVGVQTLEDPVRRLIGRREAAGRVMERLAQALDRGFVVSVDVMYGLPGQTPTGLVATLEQLMAAGIHGFSVYGLYVTDRNRRFLERHGAAEREMLHDYLLFQLAEQCLVRHDYRKTHFTHFALPQDTNLYYTHPLRGEDLLALGPTADGVFGDYHYRHPEYEDYVANADLGMPALEGGVWENALERRLRPATIALMAGTLSETILRELYMDSLLDFWLKCALLEEGPERGGFTLTANGSWFVAEMLEQVAEKVAAGQ</sequence>
<dbReference type="SUPFAM" id="SSF102114">
    <property type="entry name" value="Radical SAM enzymes"/>
    <property type="match status" value="2"/>
</dbReference>
<dbReference type="SFLD" id="SFLDG01082">
    <property type="entry name" value="B12-binding_domain_containing"/>
    <property type="match status" value="1"/>
</dbReference>
<dbReference type="InterPro" id="IPR006638">
    <property type="entry name" value="Elp3/MiaA/NifB-like_rSAM"/>
</dbReference>
<dbReference type="PANTHER" id="PTHR13932:SF5">
    <property type="entry name" value="RADICAL S-ADENOSYL METHIONINE DOMAIN-CONTAINING PROTEIN 1, MITOCHONDRIAL"/>
    <property type="match status" value="1"/>
</dbReference>
<comment type="cofactor">
    <cofactor evidence="1">
        <name>[4Fe-4S] cluster</name>
        <dbReference type="ChEBI" id="CHEBI:49883"/>
    </cofactor>
</comment>
<feature type="domain" description="Radical SAM core" evidence="7">
    <location>
        <begin position="82"/>
        <end position="309"/>
    </location>
</feature>
<dbReference type="InterPro" id="IPR034505">
    <property type="entry name" value="Coproporphyrinogen-III_oxidase"/>
</dbReference>
<dbReference type="SFLD" id="SFLDG01067">
    <property type="entry name" value="SPASM/twitch_domain_containing"/>
    <property type="match status" value="1"/>
</dbReference>
<dbReference type="GO" id="GO:0051539">
    <property type="term" value="F:4 iron, 4 sulfur cluster binding"/>
    <property type="evidence" value="ECO:0007669"/>
    <property type="project" value="TreeGrafter"/>
</dbReference>
<dbReference type="GO" id="GO:0006779">
    <property type="term" value="P:porphyrin-containing compound biosynthetic process"/>
    <property type="evidence" value="ECO:0007669"/>
    <property type="project" value="TreeGrafter"/>
</dbReference>
<keyword evidence="3" id="KW-0479">Metal-binding</keyword>
<organism evidence="8 9">
    <name type="scientific">Tectimicrobiota bacterium</name>
    <dbReference type="NCBI Taxonomy" id="2528274"/>
    <lineage>
        <taxon>Bacteria</taxon>
        <taxon>Pseudomonadati</taxon>
        <taxon>Nitrospinota/Tectimicrobiota group</taxon>
        <taxon>Candidatus Tectimicrobiota</taxon>
    </lineage>
</organism>
<dbReference type="Pfam" id="PF04055">
    <property type="entry name" value="Radical_SAM"/>
    <property type="match status" value="2"/>
</dbReference>
<evidence type="ECO:0000256" key="6">
    <source>
        <dbReference type="SAM" id="MobiDB-lite"/>
    </source>
</evidence>
<evidence type="ECO:0000256" key="2">
    <source>
        <dbReference type="ARBA" id="ARBA00022691"/>
    </source>
</evidence>
<feature type="domain" description="Radical SAM core" evidence="7">
    <location>
        <begin position="611"/>
        <end position="862"/>
    </location>
</feature>